<feature type="compositionally biased region" description="Low complexity" evidence="1">
    <location>
        <begin position="381"/>
        <end position="397"/>
    </location>
</feature>
<dbReference type="AlphaFoldDB" id="A0A4V1IQT8"/>
<accession>A0A4V1IQT8</accession>
<dbReference type="Proteomes" id="UP000269721">
    <property type="component" value="Unassembled WGS sequence"/>
</dbReference>
<feature type="compositionally biased region" description="Polar residues" evidence="1">
    <location>
        <begin position="1"/>
        <end position="10"/>
    </location>
</feature>
<evidence type="ECO:0000256" key="1">
    <source>
        <dbReference type="SAM" id="MobiDB-lite"/>
    </source>
</evidence>
<reference evidence="3" key="1">
    <citation type="journal article" date="2018" name="Nat. Microbiol.">
        <title>Leveraging single-cell genomics to expand the fungal tree of life.</title>
        <authorList>
            <person name="Ahrendt S.R."/>
            <person name="Quandt C.A."/>
            <person name="Ciobanu D."/>
            <person name="Clum A."/>
            <person name="Salamov A."/>
            <person name="Andreopoulos B."/>
            <person name="Cheng J.F."/>
            <person name="Woyke T."/>
            <person name="Pelin A."/>
            <person name="Henrissat B."/>
            <person name="Reynolds N.K."/>
            <person name="Benny G.L."/>
            <person name="Smith M.E."/>
            <person name="James T.Y."/>
            <person name="Grigoriev I.V."/>
        </authorList>
    </citation>
    <scope>NUCLEOTIDE SEQUENCE [LARGE SCALE GENOMIC DNA]</scope>
</reference>
<feature type="region of interest" description="Disordered" evidence="1">
    <location>
        <begin position="358"/>
        <end position="411"/>
    </location>
</feature>
<organism evidence="2 3">
    <name type="scientific">Blyttiomyces helicus</name>
    <dbReference type="NCBI Taxonomy" id="388810"/>
    <lineage>
        <taxon>Eukaryota</taxon>
        <taxon>Fungi</taxon>
        <taxon>Fungi incertae sedis</taxon>
        <taxon>Chytridiomycota</taxon>
        <taxon>Chytridiomycota incertae sedis</taxon>
        <taxon>Chytridiomycetes</taxon>
        <taxon>Chytridiomycetes incertae sedis</taxon>
        <taxon>Blyttiomyces</taxon>
    </lineage>
</organism>
<feature type="compositionally biased region" description="Low complexity" evidence="1">
    <location>
        <begin position="32"/>
        <end position="44"/>
    </location>
</feature>
<evidence type="ECO:0000313" key="2">
    <source>
        <dbReference type="EMBL" id="RKO87707.1"/>
    </source>
</evidence>
<keyword evidence="3" id="KW-1185">Reference proteome</keyword>
<evidence type="ECO:0000313" key="3">
    <source>
        <dbReference type="Proteomes" id="UP000269721"/>
    </source>
</evidence>
<dbReference type="EMBL" id="KZ997213">
    <property type="protein sequence ID" value="RKO87707.1"/>
    <property type="molecule type" value="Genomic_DNA"/>
</dbReference>
<protein>
    <submittedName>
        <fullName evidence="2">Uncharacterized protein</fullName>
    </submittedName>
</protein>
<name>A0A4V1IQT8_9FUNG</name>
<sequence length="510" mass="54806">MHPRSPTTQPKLIVAKREKEAASDSAHPSVSRAAAAPGTGATTPRAHRGPANAPGRAHIEAYADCAGEPDAADDADVREEWPVRLQKPAAVTAAADSSKLAVRVDEALAFETAKDGTELLEAREGYTVAAGDNKSGQGSISGGSCSCWGCSTCCVLCDDAGENTKEVSTCGSNLPASFSVLRGESAGLGELDGRGRGTNPSKRTRAENTRGRLHWCSTMTHALLEACMKHSDHFSASGKRLGGWAKVLDTWMKYLEPMDEETKRNIDLSEPKPEHLCARYLDMMLDRRWWQLFDVINIDASASSAIKAAEEGQRSAATVAERQVSSAPSIAPNSGPAVSVRIDRGSEYDVGDVEEEAEICEPLPTTDMPSPLGSSQKRSLSAHPSSFSSSAPFPASFHDNESGQTLLPTQTQLNGSDQSARLLRELGMGIMDFAPVSILHPTHDPPPLLSHRASWLYHQTHLIEARNSMNTRLEAQILAQQRQIDAQKVPIADLEGSLALMSKDRLARIK</sequence>
<gene>
    <name evidence="2" type="ORF">BDK51DRAFT_35202</name>
</gene>
<proteinExistence type="predicted"/>
<feature type="region of interest" description="Disordered" evidence="1">
    <location>
        <begin position="1"/>
        <end position="54"/>
    </location>
</feature>
<feature type="non-terminal residue" evidence="2">
    <location>
        <position position="510"/>
    </location>
</feature>
<feature type="compositionally biased region" description="Polar residues" evidence="1">
    <location>
        <begin position="402"/>
        <end position="411"/>
    </location>
</feature>